<reference evidence="2" key="1">
    <citation type="submission" date="2019-12" db="EMBL/GenBank/DDBJ databases">
        <title>Genome sequencing and annotation of Brassica cretica.</title>
        <authorList>
            <person name="Studholme D.J."/>
            <person name="Sarris P."/>
        </authorList>
    </citation>
    <scope>NUCLEOTIDE SEQUENCE</scope>
    <source>
        <strain evidence="2">PFS-109/04</strain>
        <tissue evidence="2">Leaf</tissue>
    </source>
</reference>
<feature type="region of interest" description="Disordered" evidence="1">
    <location>
        <begin position="518"/>
        <end position="543"/>
    </location>
</feature>
<evidence type="ECO:0000256" key="1">
    <source>
        <dbReference type="SAM" id="MobiDB-lite"/>
    </source>
</evidence>
<feature type="region of interest" description="Disordered" evidence="1">
    <location>
        <begin position="107"/>
        <end position="145"/>
    </location>
</feature>
<gene>
    <name evidence="2" type="ORF">F2Q69_00047703</name>
</gene>
<dbReference type="EMBL" id="QGKX02001347">
    <property type="protein sequence ID" value="KAF3525870.1"/>
    <property type="molecule type" value="Genomic_DNA"/>
</dbReference>
<protein>
    <submittedName>
        <fullName evidence="2">Uncharacterized protein</fullName>
    </submittedName>
</protein>
<feature type="compositionally biased region" description="Basic and acidic residues" evidence="1">
    <location>
        <begin position="288"/>
        <end position="309"/>
    </location>
</feature>
<dbReference type="AlphaFoldDB" id="A0A8S9Q1P9"/>
<feature type="region of interest" description="Disordered" evidence="1">
    <location>
        <begin position="285"/>
        <end position="345"/>
    </location>
</feature>
<name>A0A8S9Q1P9_BRACR</name>
<feature type="region of interest" description="Disordered" evidence="1">
    <location>
        <begin position="732"/>
        <end position="753"/>
    </location>
</feature>
<organism evidence="2 3">
    <name type="scientific">Brassica cretica</name>
    <name type="common">Mustard</name>
    <dbReference type="NCBI Taxonomy" id="69181"/>
    <lineage>
        <taxon>Eukaryota</taxon>
        <taxon>Viridiplantae</taxon>
        <taxon>Streptophyta</taxon>
        <taxon>Embryophyta</taxon>
        <taxon>Tracheophyta</taxon>
        <taxon>Spermatophyta</taxon>
        <taxon>Magnoliopsida</taxon>
        <taxon>eudicotyledons</taxon>
        <taxon>Gunneridae</taxon>
        <taxon>Pentapetalae</taxon>
        <taxon>rosids</taxon>
        <taxon>malvids</taxon>
        <taxon>Brassicales</taxon>
        <taxon>Brassicaceae</taxon>
        <taxon>Brassiceae</taxon>
        <taxon>Brassica</taxon>
    </lineage>
</organism>
<dbReference type="InterPro" id="IPR021109">
    <property type="entry name" value="Peptidase_aspartic_dom_sf"/>
</dbReference>
<evidence type="ECO:0000313" key="2">
    <source>
        <dbReference type="EMBL" id="KAF3525870.1"/>
    </source>
</evidence>
<accession>A0A8S9Q1P9</accession>
<dbReference type="Proteomes" id="UP000712600">
    <property type="component" value="Unassembled WGS sequence"/>
</dbReference>
<evidence type="ECO:0000313" key="3">
    <source>
        <dbReference type="Proteomes" id="UP000712600"/>
    </source>
</evidence>
<proteinExistence type="predicted"/>
<feature type="compositionally biased region" description="Polar residues" evidence="1">
    <location>
        <begin position="116"/>
        <end position="126"/>
    </location>
</feature>
<comment type="caution">
    <text evidence="2">The sequence shown here is derived from an EMBL/GenBank/DDBJ whole genome shotgun (WGS) entry which is preliminary data.</text>
</comment>
<sequence length="863" mass="98513">MSFGESHWCRSTLDFEHRSTDVNQNRSTTPTELTASCNAMRIMTHEEFAARHPHPPSSVYVNIDQHTGPSIDRQRETAIDRQPPVLIDRRTPLTYRVQMPKIDVARLNALRPQPKPSANPSKTTSTHSDDAAEPMEVDKASMGRTLRKRKRKIPCTVKGIEFPHALCDTGASISILPRVMADHLGLKVEPSKESFTFVDCSQRSSGGILRDLEVQIVGAVYNMQTNQLCLTLIDPHVYYNPIQVRKPHTSSRRIYDPGLIAACHCGAEYETEYSASIKTHTATSIDSAHQKSIDSPKEEPVDSSPRDWENDYYNPTMATHTKDTMHTEEYDEDYEEERAASRKRASTDNVYYPSIDTRVDHHESYAVETAVHELGADELLECFTYEELLNMQRRDEADQHQAETCWERTRFSHPYSRVNRPSIDDKPTSSIDIRPRPPSTVSVKPQYDNQYLTQDEFGIFRDPDGYARAIDGHALQISQEDIADIHQMANGADNLFMQQRNSPTHLQRVTSEIYNTTGGVDDHFKQKSRQHTRPSIDGRPEFGKRAYDHDGTRRFHWEEKDEYGVYRYDHGHTRDVDGHIISVSKEDIRSLLERASRDEHSYLFCGAQEKNEGDFQMKLDGVYYPPNDIISCLTTCTEEVRQDIAKIHTQRAAEATPAASTNRHRADIDQLVEGIYKTLKTTEERLDKRCDDIYFPIDLTISSLMSKIEAIQREIVQIQGYIACRPEASASIDRHNNKSTDSRRRTSVDEATNRGRLVPKVKSDMSDTHNHGEEISDDAYVTLIRNLFQLESFDDRLQKIENATASMKDIWRRGDEAEPKLASNLIELNSACLGAWYTWDRILQTSLEGKGLEQDLVATTIKA</sequence>
<feature type="region of interest" description="Disordered" evidence="1">
    <location>
        <begin position="417"/>
        <end position="444"/>
    </location>
</feature>
<feature type="compositionally biased region" description="Basic and acidic residues" evidence="1">
    <location>
        <begin position="534"/>
        <end position="543"/>
    </location>
</feature>
<dbReference type="Gene3D" id="2.40.70.10">
    <property type="entry name" value="Acid Proteases"/>
    <property type="match status" value="1"/>
</dbReference>